<keyword evidence="8" id="KW-1015">Disulfide bond</keyword>
<evidence type="ECO:0000313" key="12">
    <source>
        <dbReference type="Proteomes" id="UP000799291"/>
    </source>
</evidence>
<keyword evidence="4" id="KW-0479">Metal-binding</keyword>
<dbReference type="SUPFAM" id="SSF53474">
    <property type="entry name" value="alpha/beta-Hydrolases"/>
    <property type="match status" value="1"/>
</dbReference>
<reference evidence="11" key="1">
    <citation type="journal article" date="2020" name="Stud. Mycol.">
        <title>101 Dothideomycetes genomes: a test case for predicting lifestyles and emergence of pathogens.</title>
        <authorList>
            <person name="Haridas S."/>
            <person name="Albert R."/>
            <person name="Binder M."/>
            <person name="Bloem J."/>
            <person name="Labutti K."/>
            <person name="Salamov A."/>
            <person name="Andreopoulos B."/>
            <person name="Baker S."/>
            <person name="Barry K."/>
            <person name="Bills G."/>
            <person name="Bluhm B."/>
            <person name="Cannon C."/>
            <person name="Castanera R."/>
            <person name="Culley D."/>
            <person name="Daum C."/>
            <person name="Ezra D."/>
            <person name="Gonzalez J."/>
            <person name="Henrissat B."/>
            <person name="Kuo A."/>
            <person name="Liang C."/>
            <person name="Lipzen A."/>
            <person name="Lutzoni F."/>
            <person name="Magnuson J."/>
            <person name="Mondo S."/>
            <person name="Nolan M."/>
            <person name="Ohm R."/>
            <person name="Pangilinan J."/>
            <person name="Park H.-J."/>
            <person name="Ramirez L."/>
            <person name="Alfaro M."/>
            <person name="Sun H."/>
            <person name="Tritt A."/>
            <person name="Yoshinaga Y."/>
            <person name="Zwiers L.-H."/>
            <person name="Turgeon B."/>
            <person name="Goodwin S."/>
            <person name="Spatafora J."/>
            <person name="Crous P."/>
            <person name="Grigoriev I."/>
        </authorList>
    </citation>
    <scope>NUCLEOTIDE SEQUENCE</scope>
    <source>
        <strain evidence="11">CBS 122367</strain>
    </source>
</reference>
<keyword evidence="3" id="KW-0119">Carbohydrate metabolism</keyword>
<dbReference type="Gene3D" id="3.40.50.1820">
    <property type="entry name" value="alpha/beta hydrolase"/>
    <property type="match status" value="1"/>
</dbReference>
<sequence length="534" mass="58437">MRLPQLFPLVSLIVTVASYPSPSFQERCAALADSIELDQPFAINVAQYLPPNATIDYNAEGLNETCADTIAYPIPVGVCRLNLRVATSERSELYMEVWLPEQWEGRLLTTGNGGLAGCIQYPELAFGASSGFAAFGTNAGHNGTSGGAFYQQPEVLEDFVWRAVYNGAHIGKTISKQFYSKDCGKSYYLGCSQGGRQGFKAVQEYPELFDGVIAGAPAIDLMASIAWFGYAYETLGFNANSSLISAEQWLAVEAEVLHQCDALDGATDNILEDPTACKFDWTPLLWPSSNSSSPCLTPTQASSVAKLFAPITYANTTLHPGHFHGYEPSLLTILYSPLVSTWLAEAFRYIIYQNLTWDPTTFTLADAYTAYTLNPSNANTFDADLSAFRARGGKMLHWHGTADPLLSASVSELYYNNVRSAMDASVEELDEFYRYFRAGGVAHCSGGLGASFMGQLGGMAVSESPEDNMLRRIVAWVEQGEAPEFVRGTKFVNESVEIGVEFTRRHCKYPRVNKYVGEGDGTDEEGWVCVEPET</sequence>
<dbReference type="GO" id="GO:0046872">
    <property type="term" value="F:metal ion binding"/>
    <property type="evidence" value="ECO:0007669"/>
    <property type="project" value="UniProtKB-KW"/>
</dbReference>
<dbReference type="GO" id="GO:0045493">
    <property type="term" value="P:xylan catabolic process"/>
    <property type="evidence" value="ECO:0007669"/>
    <property type="project" value="UniProtKB-KW"/>
</dbReference>
<keyword evidence="7" id="KW-0106">Calcium</keyword>
<dbReference type="PANTHER" id="PTHR33938">
    <property type="entry name" value="FERULOYL ESTERASE B-RELATED"/>
    <property type="match status" value="1"/>
</dbReference>
<comment type="catalytic activity">
    <reaction evidence="9">
        <text>feruloyl-polysaccharide + H2O = ferulate + polysaccharide.</text>
        <dbReference type="EC" id="3.1.1.73"/>
    </reaction>
</comment>
<dbReference type="EC" id="3.1.1.-" evidence="10"/>
<dbReference type="AlphaFoldDB" id="A0A6G1J3P1"/>
<name>A0A6G1J3P1_9PLEO</name>
<accession>A0A6G1J3P1</accession>
<dbReference type="PANTHER" id="PTHR33938:SF15">
    <property type="entry name" value="FERULOYL ESTERASE B-RELATED"/>
    <property type="match status" value="1"/>
</dbReference>
<evidence type="ECO:0000256" key="9">
    <source>
        <dbReference type="ARBA" id="ARBA00034075"/>
    </source>
</evidence>
<evidence type="ECO:0000256" key="4">
    <source>
        <dbReference type="ARBA" id="ARBA00022723"/>
    </source>
</evidence>
<dbReference type="InterPro" id="IPR011118">
    <property type="entry name" value="Tannase/feruloyl_esterase"/>
</dbReference>
<keyword evidence="12" id="KW-1185">Reference proteome</keyword>
<evidence type="ECO:0000256" key="10">
    <source>
        <dbReference type="RuleBase" id="RU361238"/>
    </source>
</evidence>
<keyword evidence="2" id="KW-0719">Serine esterase</keyword>
<feature type="signal peptide" evidence="10">
    <location>
        <begin position="1"/>
        <end position="18"/>
    </location>
</feature>
<gene>
    <name evidence="11" type="ORF">K458DRAFT_300642</name>
</gene>
<dbReference type="Pfam" id="PF07519">
    <property type="entry name" value="Tannase"/>
    <property type="match status" value="1"/>
</dbReference>
<evidence type="ECO:0000256" key="5">
    <source>
        <dbReference type="ARBA" id="ARBA00022729"/>
    </source>
</evidence>
<evidence type="ECO:0000256" key="3">
    <source>
        <dbReference type="ARBA" id="ARBA00022651"/>
    </source>
</evidence>
<evidence type="ECO:0000256" key="6">
    <source>
        <dbReference type="ARBA" id="ARBA00022801"/>
    </source>
</evidence>
<evidence type="ECO:0000256" key="1">
    <source>
        <dbReference type="ARBA" id="ARBA00006249"/>
    </source>
</evidence>
<evidence type="ECO:0000256" key="7">
    <source>
        <dbReference type="ARBA" id="ARBA00022837"/>
    </source>
</evidence>
<evidence type="ECO:0000256" key="2">
    <source>
        <dbReference type="ARBA" id="ARBA00022487"/>
    </source>
</evidence>
<dbReference type="EMBL" id="MU005579">
    <property type="protein sequence ID" value="KAF2685132.1"/>
    <property type="molecule type" value="Genomic_DNA"/>
</dbReference>
<keyword evidence="5 10" id="KW-0732">Signal</keyword>
<keyword evidence="6 10" id="KW-0378">Hydrolase</keyword>
<dbReference type="OrthoDB" id="3039123at2759"/>
<keyword evidence="3" id="KW-0624">Polysaccharide degradation</keyword>
<protein>
    <recommendedName>
        <fullName evidence="10">Carboxylic ester hydrolase</fullName>
        <ecNumber evidence="10">3.1.1.-</ecNumber>
    </recommendedName>
</protein>
<organism evidence="11 12">
    <name type="scientific">Lentithecium fluviatile CBS 122367</name>
    <dbReference type="NCBI Taxonomy" id="1168545"/>
    <lineage>
        <taxon>Eukaryota</taxon>
        <taxon>Fungi</taxon>
        <taxon>Dikarya</taxon>
        <taxon>Ascomycota</taxon>
        <taxon>Pezizomycotina</taxon>
        <taxon>Dothideomycetes</taxon>
        <taxon>Pleosporomycetidae</taxon>
        <taxon>Pleosporales</taxon>
        <taxon>Massarineae</taxon>
        <taxon>Lentitheciaceae</taxon>
        <taxon>Lentithecium</taxon>
    </lineage>
</organism>
<feature type="chain" id="PRO_5026375886" description="Carboxylic ester hydrolase" evidence="10">
    <location>
        <begin position="19"/>
        <end position="534"/>
    </location>
</feature>
<dbReference type="InterPro" id="IPR029058">
    <property type="entry name" value="AB_hydrolase_fold"/>
</dbReference>
<proteinExistence type="inferred from homology"/>
<keyword evidence="3" id="KW-0858">Xylan degradation</keyword>
<dbReference type="GO" id="GO:0030600">
    <property type="term" value="F:feruloyl esterase activity"/>
    <property type="evidence" value="ECO:0007669"/>
    <property type="project" value="UniProtKB-EC"/>
</dbReference>
<evidence type="ECO:0000256" key="8">
    <source>
        <dbReference type="ARBA" id="ARBA00023157"/>
    </source>
</evidence>
<evidence type="ECO:0000313" key="11">
    <source>
        <dbReference type="EMBL" id="KAF2685132.1"/>
    </source>
</evidence>
<comment type="similarity">
    <text evidence="1 10">Belongs to the tannase family.</text>
</comment>
<dbReference type="Proteomes" id="UP000799291">
    <property type="component" value="Unassembled WGS sequence"/>
</dbReference>